<comment type="caution">
    <text evidence="2">The sequence shown here is derived from an EMBL/GenBank/DDBJ whole genome shotgun (WGS) entry which is preliminary data.</text>
</comment>
<evidence type="ECO:0000313" key="2">
    <source>
        <dbReference type="EMBL" id="RYR57139.1"/>
    </source>
</evidence>
<reference evidence="2 3" key="1">
    <citation type="submission" date="2019-01" db="EMBL/GenBank/DDBJ databases">
        <title>Sequencing of cultivated peanut Arachis hypogaea provides insights into genome evolution and oil improvement.</title>
        <authorList>
            <person name="Chen X."/>
        </authorList>
    </citation>
    <scope>NUCLEOTIDE SEQUENCE [LARGE SCALE GENOMIC DNA]</scope>
    <source>
        <strain evidence="3">cv. Fuhuasheng</strain>
        <tissue evidence="2">Leaves</tissue>
    </source>
</reference>
<protein>
    <submittedName>
        <fullName evidence="2">Uncharacterized protein</fullName>
    </submittedName>
</protein>
<sequence length="96" mass="10781">MIIKDYKKVVYEISPLEGCSQVDQGKPRKFEKLAAILYHTYDNAMVKMQEHKAKSEGKCSLSHEDASLEDINKFQSPPQVGTKGPPKNKLGSNTEK</sequence>
<dbReference type="EMBL" id="SDMP01000005">
    <property type="protein sequence ID" value="RYR57139.1"/>
    <property type="molecule type" value="Genomic_DNA"/>
</dbReference>
<gene>
    <name evidence="2" type="ORF">Ahy_A05g022880</name>
</gene>
<evidence type="ECO:0000313" key="3">
    <source>
        <dbReference type="Proteomes" id="UP000289738"/>
    </source>
</evidence>
<feature type="compositionally biased region" description="Basic and acidic residues" evidence="1">
    <location>
        <begin position="52"/>
        <end position="72"/>
    </location>
</feature>
<name>A0A445D1Q2_ARAHY</name>
<keyword evidence="3" id="KW-1185">Reference proteome</keyword>
<proteinExistence type="predicted"/>
<dbReference type="Proteomes" id="UP000289738">
    <property type="component" value="Chromosome A05"/>
</dbReference>
<organism evidence="2 3">
    <name type="scientific">Arachis hypogaea</name>
    <name type="common">Peanut</name>
    <dbReference type="NCBI Taxonomy" id="3818"/>
    <lineage>
        <taxon>Eukaryota</taxon>
        <taxon>Viridiplantae</taxon>
        <taxon>Streptophyta</taxon>
        <taxon>Embryophyta</taxon>
        <taxon>Tracheophyta</taxon>
        <taxon>Spermatophyta</taxon>
        <taxon>Magnoliopsida</taxon>
        <taxon>eudicotyledons</taxon>
        <taxon>Gunneridae</taxon>
        <taxon>Pentapetalae</taxon>
        <taxon>rosids</taxon>
        <taxon>fabids</taxon>
        <taxon>Fabales</taxon>
        <taxon>Fabaceae</taxon>
        <taxon>Papilionoideae</taxon>
        <taxon>50 kb inversion clade</taxon>
        <taxon>dalbergioids sensu lato</taxon>
        <taxon>Dalbergieae</taxon>
        <taxon>Pterocarpus clade</taxon>
        <taxon>Arachis</taxon>
    </lineage>
</organism>
<dbReference type="AlphaFoldDB" id="A0A445D1Q2"/>
<accession>A0A445D1Q2</accession>
<evidence type="ECO:0000256" key="1">
    <source>
        <dbReference type="SAM" id="MobiDB-lite"/>
    </source>
</evidence>
<feature type="region of interest" description="Disordered" evidence="1">
    <location>
        <begin position="52"/>
        <end position="96"/>
    </location>
</feature>